<keyword evidence="2" id="KW-0597">Phosphoprotein</keyword>
<comment type="caution">
    <text evidence="4">The sequence shown here is derived from an EMBL/GenBank/DDBJ whole genome shotgun (WGS) entry which is preliminary data.</text>
</comment>
<protein>
    <recommendedName>
        <fullName evidence="3">Thioester reductase (TE) domain-containing protein</fullName>
    </recommendedName>
</protein>
<dbReference type="PANTHER" id="PTHR43439">
    <property type="entry name" value="PHENYLACETATE-COENZYME A LIGASE"/>
    <property type="match status" value="1"/>
</dbReference>
<evidence type="ECO:0000256" key="2">
    <source>
        <dbReference type="ARBA" id="ARBA00022553"/>
    </source>
</evidence>
<evidence type="ECO:0000313" key="4">
    <source>
        <dbReference type="EMBL" id="KAH7324418.1"/>
    </source>
</evidence>
<evidence type="ECO:0000259" key="3">
    <source>
        <dbReference type="Pfam" id="PF07993"/>
    </source>
</evidence>
<proteinExistence type="predicted"/>
<dbReference type="InterPro" id="IPR051414">
    <property type="entry name" value="Adenylate-forming_Reductase"/>
</dbReference>
<feature type="domain" description="Thioester reductase (TE)" evidence="3">
    <location>
        <begin position="3"/>
        <end position="135"/>
    </location>
</feature>
<keyword evidence="1" id="KW-0596">Phosphopantetheine</keyword>
<dbReference type="InterPro" id="IPR036291">
    <property type="entry name" value="NAD(P)-bd_dom_sf"/>
</dbReference>
<dbReference type="PANTHER" id="PTHR43439:SF2">
    <property type="entry name" value="ENZYME, PUTATIVE (JCVI)-RELATED"/>
    <property type="match status" value="1"/>
</dbReference>
<gene>
    <name evidence="4" type="ORF">B0I35DRAFT_406227</name>
</gene>
<name>A0A8K0T2H5_9HYPO</name>
<evidence type="ECO:0000256" key="1">
    <source>
        <dbReference type="ARBA" id="ARBA00022450"/>
    </source>
</evidence>
<organism evidence="4 5">
    <name type="scientific">Stachybotrys elegans</name>
    <dbReference type="NCBI Taxonomy" id="80388"/>
    <lineage>
        <taxon>Eukaryota</taxon>
        <taxon>Fungi</taxon>
        <taxon>Dikarya</taxon>
        <taxon>Ascomycota</taxon>
        <taxon>Pezizomycotina</taxon>
        <taxon>Sordariomycetes</taxon>
        <taxon>Hypocreomycetidae</taxon>
        <taxon>Hypocreales</taxon>
        <taxon>Stachybotryaceae</taxon>
        <taxon>Stachybotrys</taxon>
    </lineage>
</organism>
<accession>A0A8K0T2H5</accession>
<dbReference type="EMBL" id="JAGPNK010000003">
    <property type="protein sequence ID" value="KAH7324418.1"/>
    <property type="molecule type" value="Genomic_DNA"/>
</dbReference>
<dbReference type="Proteomes" id="UP000813444">
    <property type="component" value="Unassembled WGS sequence"/>
</dbReference>
<dbReference type="SUPFAM" id="SSF51735">
    <property type="entry name" value="NAD(P)-binding Rossmann-fold domains"/>
    <property type="match status" value="1"/>
</dbReference>
<keyword evidence="5" id="KW-1185">Reference proteome</keyword>
<dbReference type="OrthoDB" id="429813at2759"/>
<dbReference type="AlphaFoldDB" id="A0A8K0T2H5"/>
<dbReference type="InterPro" id="IPR013120">
    <property type="entry name" value="FAR_NAD-bd"/>
</dbReference>
<dbReference type="Gene3D" id="3.40.50.720">
    <property type="entry name" value="NAD(P)-binding Rossmann-like Domain"/>
    <property type="match status" value="1"/>
</dbReference>
<reference evidence="4" key="1">
    <citation type="journal article" date="2021" name="Nat. Commun.">
        <title>Genetic determinants of endophytism in the Arabidopsis root mycobiome.</title>
        <authorList>
            <person name="Mesny F."/>
            <person name="Miyauchi S."/>
            <person name="Thiergart T."/>
            <person name="Pickel B."/>
            <person name="Atanasova L."/>
            <person name="Karlsson M."/>
            <person name="Huettel B."/>
            <person name="Barry K.W."/>
            <person name="Haridas S."/>
            <person name="Chen C."/>
            <person name="Bauer D."/>
            <person name="Andreopoulos W."/>
            <person name="Pangilinan J."/>
            <person name="LaButti K."/>
            <person name="Riley R."/>
            <person name="Lipzen A."/>
            <person name="Clum A."/>
            <person name="Drula E."/>
            <person name="Henrissat B."/>
            <person name="Kohler A."/>
            <person name="Grigoriev I.V."/>
            <person name="Martin F.M."/>
            <person name="Hacquard S."/>
        </authorList>
    </citation>
    <scope>NUCLEOTIDE SEQUENCE</scope>
    <source>
        <strain evidence="4">MPI-CAGE-CH-0235</strain>
    </source>
</reference>
<dbReference type="Pfam" id="PF07993">
    <property type="entry name" value="NAD_binding_4"/>
    <property type="match status" value="1"/>
</dbReference>
<sequence>MLNLFSLAASVYPAAQIVFISSVGAVAGNSGGELGPTSESNIRTLDAAHANGYSQSKLLAELLCETASQLLEIPVVIARVGGVERPACAGDVWNRSEWLPSFVKSSFHLGCLPDSLGLRFSSVDWMPSDPIAEVIVDTAMADMPSTQASSNAAQEYNIAIFKLRNPSTTT</sequence>
<evidence type="ECO:0000313" key="5">
    <source>
        <dbReference type="Proteomes" id="UP000813444"/>
    </source>
</evidence>